<evidence type="ECO:0000313" key="2">
    <source>
        <dbReference type="EMBL" id="VUZ44871.1"/>
    </source>
</evidence>
<dbReference type="EMBL" id="CABIJS010000155">
    <property type="protein sequence ID" value="VUZ44871.1"/>
    <property type="molecule type" value="Genomic_DNA"/>
</dbReference>
<evidence type="ECO:0000313" key="1">
    <source>
        <dbReference type="EMBL" id="VUZ40615.1"/>
    </source>
</evidence>
<name>A0A564ZC11_HYMDI</name>
<evidence type="ECO:0000313" key="3">
    <source>
        <dbReference type="EMBL" id="VUZ57035.1"/>
    </source>
</evidence>
<proteinExistence type="predicted"/>
<feature type="non-terminal residue" evidence="3">
    <location>
        <position position="1"/>
    </location>
</feature>
<reference evidence="3 4" key="1">
    <citation type="submission" date="2019-07" db="EMBL/GenBank/DDBJ databases">
        <authorList>
            <person name="Jastrzebski P J."/>
            <person name="Paukszto L."/>
            <person name="Jastrzebski P J."/>
        </authorList>
    </citation>
    <scope>NUCLEOTIDE SEQUENCE [LARGE SCALE GENOMIC DNA]</scope>
    <source>
        <strain evidence="3 4">WMS-il1</strain>
    </source>
</reference>
<dbReference type="EMBL" id="CABIJS010000035">
    <property type="protein sequence ID" value="VUZ40615.1"/>
    <property type="molecule type" value="Genomic_DNA"/>
</dbReference>
<organism evidence="3 4">
    <name type="scientific">Hymenolepis diminuta</name>
    <name type="common">Rat tapeworm</name>
    <dbReference type="NCBI Taxonomy" id="6216"/>
    <lineage>
        <taxon>Eukaryota</taxon>
        <taxon>Metazoa</taxon>
        <taxon>Spiralia</taxon>
        <taxon>Lophotrochozoa</taxon>
        <taxon>Platyhelminthes</taxon>
        <taxon>Cestoda</taxon>
        <taxon>Eucestoda</taxon>
        <taxon>Cyclophyllidea</taxon>
        <taxon>Hymenolepididae</taxon>
        <taxon>Hymenolepis</taxon>
    </lineage>
</organism>
<gene>
    <name evidence="3" type="ORF">WMSIL1_LOCUS14381</name>
    <name evidence="1" type="ORF">WMSIL1_LOCUS1619</name>
    <name evidence="2" type="ORF">WMSIL1_LOCUS5041</name>
</gene>
<dbReference type="AlphaFoldDB" id="A0A564ZC11"/>
<evidence type="ECO:0000313" key="4">
    <source>
        <dbReference type="Proteomes" id="UP000321570"/>
    </source>
</evidence>
<keyword evidence="4" id="KW-1185">Reference proteome</keyword>
<dbReference type="EMBL" id="CABIJS010000708">
    <property type="protein sequence ID" value="VUZ57035.1"/>
    <property type="molecule type" value="Genomic_DNA"/>
</dbReference>
<accession>A0A564ZC11</accession>
<protein>
    <submittedName>
        <fullName evidence="3">Uncharacterized protein</fullName>
    </submittedName>
</protein>
<sequence>RSRKRLAIIESLNNATFVTILNAERSKFETELKLPDGGHTKVIAFQSEFLEILLFH</sequence>
<dbReference type="Proteomes" id="UP000321570">
    <property type="component" value="Unassembled WGS sequence"/>
</dbReference>